<evidence type="ECO:0008006" key="4">
    <source>
        <dbReference type="Google" id="ProtNLM"/>
    </source>
</evidence>
<dbReference type="Proteomes" id="UP001184614">
    <property type="component" value="Unassembled WGS sequence"/>
</dbReference>
<proteinExistence type="predicted"/>
<feature type="region of interest" description="Disordered" evidence="1">
    <location>
        <begin position="82"/>
        <end position="140"/>
    </location>
</feature>
<dbReference type="Gene3D" id="1.10.30.50">
    <property type="match status" value="1"/>
</dbReference>
<organism evidence="2 3">
    <name type="scientific">Brucella pseudogrignonensis</name>
    <dbReference type="NCBI Taxonomy" id="419475"/>
    <lineage>
        <taxon>Bacteria</taxon>
        <taxon>Pseudomonadati</taxon>
        <taxon>Pseudomonadota</taxon>
        <taxon>Alphaproteobacteria</taxon>
        <taxon>Hyphomicrobiales</taxon>
        <taxon>Brucellaceae</taxon>
        <taxon>Brucella/Ochrobactrum group</taxon>
        <taxon>Brucella</taxon>
    </lineage>
</organism>
<name>A0ABU1M7F9_9HYPH</name>
<dbReference type="InterPro" id="IPR003615">
    <property type="entry name" value="HNH_nuc"/>
</dbReference>
<gene>
    <name evidence="2" type="ORF">J2782_001718</name>
</gene>
<accession>A0ABU1M7F9</accession>
<reference evidence="2 3" key="1">
    <citation type="submission" date="2023-07" db="EMBL/GenBank/DDBJ databases">
        <title>Sorghum-associated microbial communities from plants grown in Nebraska, USA.</title>
        <authorList>
            <person name="Schachtman D."/>
        </authorList>
    </citation>
    <scope>NUCLEOTIDE SEQUENCE [LARGE SCALE GENOMIC DNA]</scope>
    <source>
        <strain evidence="2 3">DS1730</strain>
    </source>
</reference>
<dbReference type="RefSeq" id="WP_310011388.1">
    <property type="nucleotide sequence ID" value="NZ_JAVDQT010000002.1"/>
</dbReference>
<dbReference type="EMBL" id="JAVDQT010000002">
    <property type="protein sequence ID" value="MDR6431983.1"/>
    <property type="molecule type" value="Genomic_DNA"/>
</dbReference>
<evidence type="ECO:0000313" key="2">
    <source>
        <dbReference type="EMBL" id="MDR6431983.1"/>
    </source>
</evidence>
<keyword evidence="3" id="KW-1185">Reference proteome</keyword>
<dbReference type="CDD" id="cd00085">
    <property type="entry name" value="HNHc"/>
    <property type="match status" value="1"/>
</dbReference>
<sequence length="140" mass="15474">MRKVPEWVGKTDDSKIPDRAKDRIVERQGGLCAISGVKFGPGVKPQFDHKTPLWLGGKHCESNLQAITEDEHKKKTAAEAKVRAKVNSQRRKHVGIAQPKGSIPSRGFPKHEKSGRIDKSALPPLPLSRLMQSGIARTRV</sequence>
<evidence type="ECO:0000256" key="1">
    <source>
        <dbReference type="SAM" id="MobiDB-lite"/>
    </source>
</evidence>
<comment type="caution">
    <text evidence="2">The sequence shown here is derived from an EMBL/GenBank/DDBJ whole genome shotgun (WGS) entry which is preliminary data.</text>
</comment>
<evidence type="ECO:0000313" key="3">
    <source>
        <dbReference type="Proteomes" id="UP001184614"/>
    </source>
</evidence>
<protein>
    <recommendedName>
        <fullName evidence="4">HNH endonuclease</fullName>
    </recommendedName>
</protein>
<feature type="compositionally biased region" description="Basic and acidic residues" evidence="1">
    <location>
        <begin position="109"/>
        <end position="119"/>
    </location>
</feature>